<dbReference type="InterPro" id="IPR002048">
    <property type="entry name" value="EF_hand_dom"/>
</dbReference>
<evidence type="ECO:0000259" key="2">
    <source>
        <dbReference type="PROSITE" id="PS50222"/>
    </source>
</evidence>
<dbReference type="KEGG" id="aaf:AURANDRAFT_18107"/>
<dbReference type="PROSITE" id="PS50222">
    <property type="entry name" value="EF_HAND_2"/>
    <property type="match status" value="1"/>
</dbReference>
<evidence type="ECO:0000313" key="4">
    <source>
        <dbReference type="Proteomes" id="UP000002729"/>
    </source>
</evidence>
<dbReference type="Gene3D" id="1.10.238.10">
    <property type="entry name" value="EF-hand"/>
    <property type="match status" value="1"/>
</dbReference>
<name>F0YJG7_AURAN</name>
<evidence type="ECO:0000256" key="1">
    <source>
        <dbReference type="ARBA" id="ARBA00022837"/>
    </source>
</evidence>
<feature type="non-terminal residue" evidence="3">
    <location>
        <position position="50"/>
    </location>
</feature>
<sequence length="50" mass="5645">GDDTVDADELESALRFCGMNPSRRDIDRVMLEIDQDGSGELDRDEFITLL</sequence>
<proteinExistence type="predicted"/>
<dbReference type="OrthoDB" id="6081786at2759"/>
<dbReference type="InterPro" id="IPR011992">
    <property type="entry name" value="EF-hand-dom_pair"/>
</dbReference>
<dbReference type="CDD" id="cd00051">
    <property type="entry name" value="EFh"/>
    <property type="match status" value="1"/>
</dbReference>
<dbReference type="InParanoid" id="F0YJG7"/>
<evidence type="ECO:0000313" key="3">
    <source>
        <dbReference type="EMBL" id="EGB04781.1"/>
    </source>
</evidence>
<feature type="domain" description="EF-hand" evidence="2">
    <location>
        <begin position="21"/>
        <end position="50"/>
    </location>
</feature>
<keyword evidence="1" id="KW-0106">Calcium</keyword>
<reference evidence="3 4" key="1">
    <citation type="journal article" date="2011" name="Proc. Natl. Acad. Sci. U.S.A.">
        <title>Niche of harmful alga Aureococcus anophagefferens revealed through ecogenomics.</title>
        <authorList>
            <person name="Gobler C.J."/>
            <person name="Berry D.L."/>
            <person name="Dyhrman S.T."/>
            <person name="Wilhelm S.W."/>
            <person name="Salamov A."/>
            <person name="Lobanov A.V."/>
            <person name="Zhang Y."/>
            <person name="Collier J.L."/>
            <person name="Wurch L.L."/>
            <person name="Kustka A.B."/>
            <person name="Dill B.D."/>
            <person name="Shah M."/>
            <person name="VerBerkmoes N.C."/>
            <person name="Kuo A."/>
            <person name="Terry A."/>
            <person name="Pangilinan J."/>
            <person name="Lindquist E.A."/>
            <person name="Lucas S."/>
            <person name="Paulsen I.T."/>
            <person name="Hattenrath-Lehmann T.K."/>
            <person name="Talmage S.C."/>
            <person name="Walker E.A."/>
            <person name="Koch F."/>
            <person name="Burson A.M."/>
            <person name="Marcoval M.A."/>
            <person name="Tang Y.Z."/>
            <person name="Lecleir G.R."/>
            <person name="Coyne K.J."/>
            <person name="Berg G.M."/>
            <person name="Bertrand E.M."/>
            <person name="Saito M.A."/>
            <person name="Gladyshev V.N."/>
            <person name="Grigoriev I.V."/>
        </authorList>
    </citation>
    <scope>NUCLEOTIDE SEQUENCE [LARGE SCALE GENOMIC DNA]</scope>
    <source>
        <strain evidence="4">CCMP 1984</strain>
    </source>
</reference>
<organism evidence="4">
    <name type="scientific">Aureococcus anophagefferens</name>
    <name type="common">Harmful bloom alga</name>
    <dbReference type="NCBI Taxonomy" id="44056"/>
    <lineage>
        <taxon>Eukaryota</taxon>
        <taxon>Sar</taxon>
        <taxon>Stramenopiles</taxon>
        <taxon>Ochrophyta</taxon>
        <taxon>Pelagophyceae</taxon>
        <taxon>Pelagomonadales</taxon>
        <taxon>Pelagomonadaceae</taxon>
        <taxon>Aureococcus</taxon>
    </lineage>
</organism>
<dbReference type="GO" id="GO:0005509">
    <property type="term" value="F:calcium ion binding"/>
    <property type="evidence" value="ECO:0007669"/>
    <property type="project" value="InterPro"/>
</dbReference>
<dbReference type="SUPFAM" id="SSF47473">
    <property type="entry name" value="EF-hand"/>
    <property type="match status" value="1"/>
</dbReference>
<dbReference type="Pfam" id="PF13499">
    <property type="entry name" value="EF-hand_7"/>
    <property type="match status" value="1"/>
</dbReference>
<dbReference type="InterPro" id="IPR018247">
    <property type="entry name" value="EF_Hand_1_Ca_BS"/>
</dbReference>
<feature type="non-terminal residue" evidence="3">
    <location>
        <position position="1"/>
    </location>
</feature>
<dbReference type="AlphaFoldDB" id="F0YJG7"/>
<dbReference type="EMBL" id="GL833147">
    <property type="protein sequence ID" value="EGB04781.1"/>
    <property type="molecule type" value="Genomic_DNA"/>
</dbReference>
<dbReference type="Proteomes" id="UP000002729">
    <property type="component" value="Unassembled WGS sequence"/>
</dbReference>
<dbReference type="GeneID" id="20218949"/>
<gene>
    <name evidence="3" type="ORF">AURANDRAFT_18107</name>
</gene>
<keyword evidence="4" id="KW-1185">Reference proteome</keyword>
<dbReference type="PROSITE" id="PS00018">
    <property type="entry name" value="EF_HAND_1"/>
    <property type="match status" value="1"/>
</dbReference>
<protein>
    <recommendedName>
        <fullName evidence="2">EF-hand domain-containing protein</fullName>
    </recommendedName>
</protein>
<dbReference type="RefSeq" id="XP_009040517.1">
    <property type="nucleotide sequence ID" value="XM_009042269.1"/>
</dbReference>
<accession>F0YJG7</accession>